<proteinExistence type="predicted"/>
<organism evidence="1 2">
    <name type="scientific">Pleurotus eryngii</name>
    <name type="common">Boletus of the steppes</name>
    <dbReference type="NCBI Taxonomy" id="5323"/>
    <lineage>
        <taxon>Eukaryota</taxon>
        <taxon>Fungi</taxon>
        <taxon>Dikarya</taxon>
        <taxon>Basidiomycota</taxon>
        <taxon>Agaricomycotina</taxon>
        <taxon>Agaricomycetes</taxon>
        <taxon>Agaricomycetidae</taxon>
        <taxon>Agaricales</taxon>
        <taxon>Pleurotineae</taxon>
        <taxon>Pleurotaceae</taxon>
        <taxon>Pleurotus</taxon>
    </lineage>
</organism>
<comment type="caution">
    <text evidence="1">The sequence shown here is derived from an EMBL/GenBank/DDBJ whole genome shotgun (WGS) entry which is preliminary data.</text>
</comment>
<dbReference type="EMBL" id="MU154541">
    <property type="protein sequence ID" value="KAF9497785.1"/>
    <property type="molecule type" value="Genomic_DNA"/>
</dbReference>
<accession>A0A9P6DIG6</accession>
<gene>
    <name evidence="1" type="ORF">BDN71DRAFT_1504486</name>
</gene>
<name>A0A9P6DIG6_PLEER</name>
<reference evidence="1" key="1">
    <citation type="submission" date="2020-11" db="EMBL/GenBank/DDBJ databases">
        <authorList>
            <consortium name="DOE Joint Genome Institute"/>
            <person name="Ahrendt S."/>
            <person name="Riley R."/>
            <person name="Andreopoulos W."/>
            <person name="Labutti K."/>
            <person name="Pangilinan J."/>
            <person name="Ruiz-Duenas F.J."/>
            <person name="Barrasa J.M."/>
            <person name="Sanchez-Garcia M."/>
            <person name="Camarero S."/>
            <person name="Miyauchi S."/>
            <person name="Serrano A."/>
            <person name="Linde D."/>
            <person name="Babiker R."/>
            <person name="Drula E."/>
            <person name="Ayuso-Fernandez I."/>
            <person name="Pacheco R."/>
            <person name="Padilla G."/>
            <person name="Ferreira P."/>
            <person name="Barriuso J."/>
            <person name="Kellner H."/>
            <person name="Castanera R."/>
            <person name="Alfaro M."/>
            <person name="Ramirez L."/>
            <person name="Pisabarro A.G."/>
            <person name="Kuo A."/>
            <person name="Tritt A."/>
            <person name="Lipzen A."/>
            <person name="He G."/>
            <person name="Yan M."/>
            <person name="Ng V."/>
            <person name="Cullen D."/>
            <person name="Martin F."/>
            <person name="Rosso M.-N."/>
            <person name="Henrissat B."/>
            <person name="Hibbett D."/>
            <person name="Martinez A.T."/>
            <person name="Grigoriev I.V."/>
        </authorList>
    </citation>
    <scope>NUCLEOTIDE SEQUENCE</scope>
    <source>
        <strain evidence="1">ATCC 90797</strain>
    </source>
</reference>
<evidence type="ECO:0000313" key="2">
    <source>
        <dbReference type="Proteomes" id="UP000807025"/>
    </source>
</evidence>
<evidence type="ECO:0000313" key="1">
    <source>
        <dbReference type="EMBL" id="KAF9497785.1"/>
    </source>
</evidence>
<dbReference type="AlphaFoldDB" id="A0A9P6DIG6"/>
<sequence>MTPFGRNPARNFDTYTFRTSILSKMASNGALAAVQVPLSMNVDDALAMIDPVLRPGT</sequence>
<protein>
    <submittedName>
        <fullName evidence="1">Uncharacterized protein</fullName>
    </submittedName>
</protein>
<dbReference type="Proteomes" id="UP000807025">
    <property type="component" value="Unassembled WGS sequence"/>
</dbReference>
<keyword evidence="2" id="KW-1185">Reference proteome</keyword>